<organism evidence="1 2">
    <name type="scientific">Paxillus rubicundulus Ve08.2h10</name>
    <dbReference type="NCBI Taxonomy" id="930991"/>
    <lineage>
        <taxon>Eukaryota</taxon>
        <taxon>Fungi</taxon>
        <taxon>Dikarya</taxon>
        <taxon>Basidiomycota</taxon>
        <taxon>Agaricomycotina</taxon>
        <taxon>Agaricomycetes</taxon>
        <taxon>Agaricomycetidae</taxon>
        <taxon>Boletales</taxon>
        <taxon>Paxilineae</taxon>
        <taxon>Paxillaceae</taxon>
        <taxon>Paxillus</taxon>
    </lineage>
</organism>
<sequence>YDCVFVTTNPELEGMQGMDIVQILAFFSFIIHSKQYPCAVAHWFVWSEEPDEYTGMWIIFPGFNAGHHPDILIIHVNTIYCTAHLIPVYGTQAIPPEI</sequence>
<accession>A0A0D0D8R1</accession>
<feature type="non-terminal residue" evidence="1">
    <location>
        <position position="1"/>
    </location>
</feature>
<reference evidence="1 2" key="1">
    <citation type="submission" date="2014-04" db="EMBL/GenBank/DDBJ databases">
        <authorList>
            <consortium name="DOE Joint Genome Institute"/>
            <person name="Kuo A."/>
            <person name="Kohler A."/>
            <person name="Jargeat P."/>
            <person name="Nagy L.G."/>
            <person name="Floudas D."/>
            <person name="Copeland A."/>
            <person name="Barry K.W."/>
            <person name="Cichocki N."/>
            <person name="Veneault-Fourrey C."/>
            <person name="LaButti K."/>
            <person name="Lindquist E.A."/>
            <person name="Lipzen A."/>
            <person name="Lundell T."/>
            <person name="Morin E."/>
            <person name="Murat C."/>
            <person name="Sun H."/>
            <person name="Tunlid A."/>
            <person name="Henrissat B."/>
            <person name="Grigoriev I.V."/>
            <person name="Hibbett D.S."/>
            <person name="Martin F."/>
            <person name="Nordberg H.P."/>
            <person name="Cantor M.N."/>
            <person name="Hua S.X."/>
        </authorList>
    </citation>
    <scope>NUCLEOTIDE SEQUENCE [LARGE SCALE GENOMIC DNA]</scope>
    <source>
        <strain evidence="1 2">Ve08.2h10</strain>
    </source>
</reference>
<dbReference type="EMBL" id="KN829708">
    <property type="protein sequence ID" value="KIK73475.1"/>
    <property type="molecule type" value="Genomic_DNA"/>
</dbReference>
<feature type="non-terminal residue" evidence="1">
    <location>
        <position position="98"/>
    </location>
</feature>
<dbReference type="Proteomes" id="UP000054538">
    <property type="component" value="Unassembled WGS sequence"/>
</dbReference>
<dbReference type="AlphaFoldDB" id="A0A0D0D8R1"/>
<dbReference type="InParanoid" id="A0A0D0D8R1"/>
<dbReference type="OrthoDB" id="3187773at2759"/>
<name>A0A0D0D8R1_9AGAM</name>
<keyword evidence="2" id="KW-1185">Reference proteome</keyword>
<dbReference type="HOGENOM" id="CLU_006344_16_1_1"/>
<protein>
    <submittedName>
        <fullName evidence="1">Uncharacterized protein</fullName>
    </submittedName>
</protein>
<reference evidence="2" key="2">
    <citation type="submission" date="2015-01" db="EMBL/GenBank/DDBJ databases">
        <title>Evolutionary Origins and Diversification of the Mycorrhizal Mutualists.</title>
        <authorList>
            <consortium name="DOE Joint Genome Institute"/>
            <consortium name="Mycorrhizal Genomics Consortium"/>
            <person name="Kohler A."/>
            <person name="Kuo A."/>
            <person name="Nagy L.G."/>
            <person name="Floudas D."/>
            <person name="Copeland A."/>
            <person name="Barry K.W."/>
            <person name="Cichocki N."/>
            <person name="Veneault-Fourrey C."/>
            <person name="LaButti K."/>
            <person name="Lindquist E.A."/>
            <person name="Lipzen A."/>
            <person name="Lundell T."/>
            <person name="Morin E."/>
            <person name="Murat C."/>
            <person name="Riley R."/>
            <person name="Ohm R."/>
            <person name="Sun H."/>
            <person name="Tunlid A."/>
            <person name="Henrissat B."/>
            <person name="Grigoriev I.V."/>
            <person name="Hibbett D.S."/>
            <person name="Martin F."/>
        </authorList>
    </citation>
    <scope>NUCLEOTIDE SEQUENCE [LARGE SCALE GENOMIC DNA]</scope>
    <source>
        <strain evidence="2">Ve08.2h10</strain>
    </source>
</reference>
<evidence type="ECO:0000313" key="1">
    <source>
        <dbReference type="EMBL" id="KIK73475.1"/>
    </source>
</evidence>
<proteinExistence type="predicted"/>
<evidence type="ECO:0000313" key="2">
    <source>
        <dbReference type="Proteomes" id="UP000054538"/>
    </source>
</evidence>
<gene>
    <name evidence="1" type="ORF">PAXRUDRAFT_70425</name>
</gene>